<name>A0AAF0JZQ6_9CAUD</name>
<dbReference type="Proteomes" id="UP001241023">
    <property type="component" value="Segment"/>
</dbReference>
<evidence type="ECO:0000313" key="3">
    <source>
        <dbReference type="Proteomes" id="UP001241023"/>
    </source>
</evidence>
<feature type="region of interest" description="Disordered" evidence="1">
    <location>
        <begin position="36"/>
        <end position="61"/>
    </location>
</feature>
<sequence>MGVKIRLDSRGIGEVLNSGPVRGAVESLGAQVAAAVGSPTASGTPVPVRRTSRTASGGRLRGVRPAVDITLAHPAGMAVEGKRGPLTRAARSVGLDVQGGGESGLVDYVTKSGKKRKATRAQVANWTRGR</sequence>
<organism evidence="2 3">
    <name type="scientific">Arthrobacter phage MaGuCo</name>
    <dbReference type="NCBI Taxonomy" id="3038363"/>
    <lineage>
        <taxon>Viruses</taxon>
        <taxon>Duplodnaviria</taxon>
        <taxon>Heunggongvirae</taxon>
        <taxon>Uroviricota</taxon>
        <taxon>Caudoviricetes</taxon>
        <taxon>Casidaviridae</taxon>
        <taxon>Liebevirus</taxon>
        <taxon>Liebevirus maguco</taxon>
    </lineage>
</organism>
<keyword evidence="3" id="KW-1185">Reference proteome</keyword>
<gene>
    <name evidence="2" type="primary">10</name>
    <name evidence="2" type="ORF">SEA_MAGUCO_10</name>
</gene>
<dbReference type="EMBL" id="OQ709203">
    <property type="protein sequence ID" value="WGH20302.1"/>
    <property type="molecule type" value="Genomic_DNA"/>
</dbReference>
<accession>A0AAF0JZQ6</accession>
<protein>
    <submittedName>
        <fullName evidence="2">Uncharacterized protein</fullName>
    </submittedName>
</protein>
<reference evidence="2 3" key="1">
    <citation type="submission" date="2023-03" db="EMBL/GenBank/DDBJ databases">
        <authorList>
            <person name="Jones P.T."/>
            <person name="Zarakotas T.R."/>
            <person name="Pitt R.A."/>
            <person name="Hinrichsen E.D."/>
            <person name="Woods I.A."/>
            <person name="Gubitose M.G."/>
            <person name="Lord C.E."/>
            <person name="Wilkes B.M."/>
            <person name="Diggins A.E."/>
            <person name="Parsons M.T."/>
            <person name="Kearns B.S."/>
            <person name="Garlena R.A."/>
            <person name="Russell D.A."/>
            <person name="Jacobs-Sera D."/>
            <person name="Hatfull G.F."/>
        </authorList>
    </citation>
    <scope>NUCLEOTIDE SEQUENCE [LARGE SCALE GENOMIC DNA]</scope>
</reference>
<proteinExistence type="predicted"/>
<evidence type="ECO:0000313" key="2">
    <source>
        <dbReference type="EMBL" id="WGH20302.1"/>
    </source>
</evidence>
<evidence type="ECO:0000256" key="1">
    <source>
        <dbReference type="SAM" id="MobiDB-lite"/>
    </source>
</evidence>